<dbReference type="Proteomes" id="UP000253208">
    <property type="component" value="Unassembled WGS sequence"/>
</dbReference>
<dbReference type="SMART" id="SM00640">
    <property type="entry name" value="Glyco_32"/>
    <property type="match status" value="1"/>
</dbReference>
<evidence type="ECO:0000256" key="2">
    <source>
        <dbReference type="ARBA" id="ARBA00009902"/>
    </source>
</evidence>
<dbReference type="Gene3D" id="2.115.10.20">
    <property type="entry name" value="Glycosyl hydrolase domain, family 43"/>
    <property type="match status" value="1"/>
</dbReference>
<comment type="pathway">
    <text evidence="1 9">Glycan biosynthesis; sucrose metabolism.</text>
</comment>
<comment type="catalytic activity">
    <reaction evidence="8">
        <text>Hydrolysis of terminal non-reducing beta-D-fructofuranoside residues in beta-D-fructofuranosides.</text>
        <dbReference type="EC" id="3.2.1.26"/>
    </reaction>
</comment>
<evidence type="ECO:0000256" key="5">
    <source>
        <dbReference type="ARBA" id="ARBA00022801"/>
    </source>
</evidence>
<dbReference type="EC" id="3.2.1.26" evidence="3 8"/>
<name>A0A367FV76_9FIRM</name>
<dbReference type="Pfam" id="PF00251">
    <property type="entry name" value="Glyco_hydro_32N"/>
    <property type="match status" value="1"/>
</dbReference>
<gene>
    <name evidence="12" type="ORF">C4886_17220</name>
</gene>
<dbReference type="PANTHER" id="PTHR43101:SF1">
    <property type="entry name" value="BETA-FRUCTOSIDASE"/>
    <property type="match status" value="1"/>
</dbReference>
<dbReference type="PANTHER" id="PTHR43101">
    <property type="entry name" value="BETA-FRUCTOSIDASE"/>
    <property type="match status" value="1"/>
</dbReference>
<comment type="similarity">
    <text evidence="2 8">Belongs to the glycosyl hydrolase 32 family.</text>
</comment>
<organism evidence="12 13">
    <name type="scientific">Blautia obeum</name>
    <dbReference type="NCBI Taxonomy" id="40520"/>
    <lineage>
        <taxon>Bacteria</taxon>
        <taxon>Bacillati</taxon>
        <taxon>Bacillota</taxon>
        <taxon>Clostridia</taxon>
        <taxon>Lachnospirales</taxon>
        <taxon>Lachnospiraceae</taxon>
        <taxon>Blautia</taxon>
    </lineage>
</organism>
<dbReference type="NCBIfam" id="TIGR01322">
    <property type="entry name" value="scrB_fam"/>
    <property type="match status" value="1"/>
</dbReference>
<accession>A0A367FV76</accession>
<evidence type="ECO:0000259" key="10">
    <source>
        <dbReference type="Pfam" id="PF00251"/>
    </source>
</evidence>
<dbReference type="SUPFAM" id="SSF75005">
    <property type="entry name" value="Arabinanase/levansucrase/invertase"/>
    <property type="match status" value="1"/>
</dbReference>
<evidence type="ECO:0000313" key="13">
    <source>
        <dbReference type="Proteomes" id="UP000253208"/>
    </source>
</evidence>
<dbReference type="UniPathway" id="UPA00238"/>
<dbReference type="RefSeq" id="WP_114002871.1">
    <property type="nucleotide sequence ID" value="NZ_PSQG01000040.1"/>
</dbReference>
<keyword evidence="9" id="KW-0119">Carbohydrate metabolism</keyword>
<protein>
    <recommendedName>
        <fullName evidence="4 8">Sucrose-6-phosphate hydrolase</fullName>
        <ecNumber evidence="3 8">3.2.1.26</ecNumber>
    </recommendedName>
    <alternativeName>
        <fullName evidence="7 9">Invertase</fullName>
    </alternativeName>
</protein>
<keyword evidence="9" id="KW-0963">Cytoplasm</keyword>
<evidence type="ECO:0000259" key="11">
    <source>
        <dbReference type="Pfam" id="PF08244"/>
    </source>
</evidence>
<reference evidence="12 13" key="1">
    <citation type="submission" date="2018-02" db="EMBL/GenBank/DDBJ databases">
        <title>Complete genome sequencing of Faecalibacterium prausnitzii strains isolated from the human gut.</title>
        <authorList>
            <person name="Fitzgerald B.C."/>
            <person name="Shkoporov A.N."/>
            <person name="Ross P.R."/>
            <person name="Hill C."/>
        </authorList>
    </citation>
    <scope>NUCLEOTIDE SEQUENCE [LARGE SCALE GENOMIC DNA]</scope>
    <source>
        <strain evidence="12 13">APC942/31-1</strain>
    </source>
</reference>
<comment type="subcellular location">
    <subcellularLocation>
        <location evidence="9">Cytoplasm</location>
    </subcellularLocation>
</comment>
<dbReference type="InterPro" id="IPR023296">
    <property type="entry name" value="Glyco_hydro_beta-prop_sf"/>
</dbReference>
<proteinExistence type="inferred from homology"/>
<evidence type="ECO:0000256" key="1">
    <source>
        <dbReference type="ARBA" id="ARBA00004914"/>
    </source>
</evidence>
<dbReference type="InterPro" id="IPR013148">
    <property type="entry name" value="Glyco_hydro_32_N"/>
</dbReference>
<comment type="function">
    <text evidence="9">Enables the bacterium to metabolize sucrose as a sole carbon source.</text>
</comment>
<dbReference type="PROSITE" id="PS00609">
    <property type="entry name" value="GLYCOSYL_HYDROL_F32"/>
    <property type="match status" value="1"/>
</dbReference>
<sequence length="475" mass="54162">MSSLTKVLAEEVRKIEETAAVARTMQTNRLTHHLMPPVGWLNDPNGLCWYKGRYHVFFQYSPFEANGGLKFWGHYSSEDMISWRYEGVPLLPDSIYDCHGVYSGSAIAEKDKLHLFYTGNIKMDGDYDYINNGRQSSTLHVESADGLHFGTKEVAVSCEDYPENYTCHIRDPKVWKEGEEYRMILGGRQKSDQGAVLFYRSEDLKNWKFDSELTTEKTFGYMWECPDFFTLEGQEVLSVSPQGLTREEFRFQNIYQSGYFILKDGKPEEKAFREWDHGFDFYAPQTFQDGKGRRILIGWMGMPDADEEYVNPTAESEGWQHCLTVPREVTYKNGMLYQYPVEELNGLRKTGVSVSGSSAEIPVNGPFDLDVQVKGEQGKVSLGENLFLEYQDGDVILTLSEKAGAGRKVRKAHVPSGVIESIRVLADTTAVEIYVNGGEVVFSSRYYPETQEQTVKLEAVECDGKIYVLKNYVME</sequence>
<evidence type="ECO:0000256" key="7">
    <source>
        <dbReference type="ARBA" id="ARBA00033367"/>
    </source>
</evidence>
<comment type="caution">
    <text evidence="12">The sequence shown here is derived from an EMBL/GenBank/DDBJ whole genome shotgun (WGS) entry which is preliminary data.</text>
</comment>
<dbReference type="EMBL" id="PSQG01000040">
    <property type="protein sequence ID" value="RCH41641.1"/>
    <property type="molecule type" value="Genomic_DNA"/>
</dbReference>
<dbReference type="GO" id="GO:0005737">
    <property type="term" value="C:cytoplasm"/>
    <property type="evidence" value="ECO:0007669"/>
    <property type="project" value="UniProtKB-SubCell"/>
</dbReference>
<dbReference type="InterPro" id="IPR013189">
    <property type="entry name" value="Glyco_hydro_32_C"/>
</dbReference>
<dbReference type="Gene3D" id="2.60.120.560">
    <property type="entry name" value="Exo-inulinase, domain 1"/>
    <property type="match status" value="1"/>
</dbReference>
<keyword evidence="6 8" id="KW-0326">Glycosidase</keyword>
<dbReference type="InterPro" id="IPR013320">
    <property type="entry name" value="ConA-like_dom_sf"/>
</dbReference>
<dbReference type="SUPFAM" id="SSF49899">
    <property type="entry name" value="Concanavalin A-like lectins/glucanases"/>
    <property type="match status" value="1"/>
</dbReference>
<dbReference type="GO" id="GO:0004564">
    <property type="term" value="F:beta-fructofuranosidase activity"/>
    <property type="evidence" value="ECO:0007669"/>
    <property type="project" value="UniProtKB-EC"/>
</dbReference>
<evidence type="ECO:0000256" key="9">
    <source>
        <dbReference type="RuleBase" id="RU365015"/>
    </source>
</evidence>
<dbReference type="InterPro" id="IPR001362">
    <property type="entry name" value="Glyco_hydro_32"/>
</dbReference>
<dbReference type="InterPro" id="IPR051214">
    <property type="entry name" value="GH32_Enzymes"/>
</dbReference>
<dbReference type="Pfam" id="PF08244">
    <property type="entry name" value="Glyco_hydro_32C"/>
    <property type="match status" value="1"/>
</dbReference>
<evidence type="ECO:0000256" key="6">
    <source>
        <dbReference type="ARBA" id="ARBA00023295"/>
    </source>
</evidence>
<evidence type="ECO:0000313" key="12">
    <source>
        <dbReference type="EMBL" id="RCH41641.1"/>
    </source>
</evidence>
<evidence type="ECO:0000256" key="4">
    <source>
        <dbReference type="ARBA" id="ARBA00019623"/>
    </source>
</evidence>
<dbReference type="InterPro" id="IPR006232">
    <property type="entry name" value="Suc6P_hydrolase"/>
</dbReference>
<evidence type="ECO:0000256" key="3">
    <source>
        <dbReference type="ARBA" id="ARBA00012758"/>
    </source>
</evidence>
<dbReference type="InterPro" id="IPR018053">
    <property type="entry name" value="Glyco_hydro_32_AS"/>
</dbReference>
<dbReference type="AlphaFoldDB" id="A0A367FV76"/>
<dbReference type="GO" id="GO:0005985">
    <property type="term" value="P:sucrose metabolic process"/>
    <property type="evidence" value="ECO:0007669"/>
    <property type="project" value="UniProtKB-UniPathway"/>
</dbReference>
<evidence type="ECO:0000256" key="8">
    <source>
        <dbReference type="RuleBase" id="RU362110"/>
    </source>
</evidence>
<dbReference type="CDD" id="cd18623">
    <property type="entry name" value="GH32_ScrB-like"/>
    <property type="match status" value="1"/>
</dbReference>
<feature type="domain" description="Glycosyl hydrolase family 32 N-terminal" evidence="10">
    <location>
        <begin position="33"/>
        <end position="340"/>
    </location>
</feature>
<keyword evidence="5 8" id="KW-0378">Hydrolase</keyword>
<feature type="domain" description="Glycosyl hydrolase family 32 C-terminal" evidence="11">
    <location>
        <begin position="419"/>
        <end position="459"/>
    </location>
</feature>